<proteinExistence type="predicted"/>
<dbReference type="SUPFAM" id="SSF50630">
    <property type="entry name" value="Acid proteases"/>
    <property type="match status" value="1"/>
</dbReference>
<organism evidence="1">
    <name type="scientific">Candidatus Kentrum sp. MB</name>
    <dbReference type="NCBI Taxonomy" id="2138164"/>
    <lineage>
        <taxon>Bacteria</taxon>
        <taxon>Pseudomonadati</taxon>
        <taxon>Pseudomonadota</taxon>
        <taxon>Gammaproteobacteria</taxon>
        <taxon>Candidatus Kentrum</taxon>
    </lineage>
</organism>
<accession>A0A450XJ12</accession>
<dbReference type="Gene3D" id="2.40.70.10">
    <property type="entry name" value="Acid Proteases"/>
    <property type="match status" value="1"/>
</dbReference>
<keyword evidence="1" id="KW-0378">Hydrolase</keyword>
<keyword evidence="1" id="KW-0645">Protease</keyword>
<dbReference type="EMBL" id="CAADFO010000047">
    <property type="protein sequence ID" value="VFK29277.1"/>
    <property type="molecule type" value="Genomic_DNA"/>
</dbReference>
<dbReference type="AlphaFoldDB" id="A0A450XJ12"/>
<protein>
    <submittedName>
        <fullName evidence="1">Clan AA aspartic protease, AF_0612 family</fullName>
    </submittedName>
</protein>
<dbReference type="GO" id="GO:0006508">
    <property type="term" value="P:proteolysis"/>
    <property type="evidence" value="ECO:0007669"/>
    <property type="project" value="UniProtKB-KW"/>
</dbReference>
<dbReference type="GO" id="GO:0008233">
    <property type="term" value="F:peptidase activity"/>
    <property type="evidence" value="ECO:0007669"/>
    <property type="project" value="UniProtKB-KW"/>
</dbReference>
<reference evidence="1" key="1">
    <citation type="submission" date="2019-02" db="EMBL/GenBank/DDBJ databases">
        <authorList>
            <person name="Gruber-Vodicka R. H."/>
            <person name="Seah K. B. B."/>
        </authorList>
    </citation>
    <scope>NUCLEOTIDE SEQUENCE</scope>
    <source>
        <strain evidence="1">BECK_BZ197</strain>
    </source>
</reference>
<dbReference type="CDD" id="cd00303">
    <property type="entry name" value="retropepsin_like"/>
    <property type="match status" value="1"/>
</dbReference>
<name>A0A450XJ12_9GAMM</name>
<sequence length="128" mass="13816">MGEVRATLLAENTLDRTGFGLEIDALVDTGAVMSMLPRDIVDKLGIPVIDRAVVTLANETSEEMDMAGPVTMTIGNRKMFGSCLVGPVKSEPLIGQLVLESLDLVVDCARNVLRPRPESPAYPSYKLK</sequence>
<gene>
    <name evidence="1" type="ORF">BECKMB1821G_GA0114241_104712</name>
</gene>
<evidence type="ECO:0000313" key="1">
    <source>
        <dbReference type="EMBL" id="VFK29277.1"/>
    </source>
</evidence>
<dbReference type="Pfam" id="PF13650">
    <property type="entry name" value="Asp_protease_2"/>
    <property type="match status" value="1"/>
</dbReference>
<dbReference type="InterPro" id="IPR021109">
    <property type="entry name" value="Peptidase_aspartic_dom_sf"/>
</dbReference>